<dbReference type="KEGG" id="soe:110776792"/>
<name>A0A9R0HUL4_SPIOL</name>
<reference evidence="4" key="2">
    <citation type="submission" date="2025-08" db="UniProtKB">
        <authorList>
            <consortium name="RefSeq"/>
        </authorList>
    </citation>
    <scope>IDENTIFICATION</scope>
    <source>
        <tissue evidence="4">Leaf</tissue>
    </source>
</reference>
<dbReference type="Proteomes" id="UP000813463">
    <property type="component" value="Chromosome 1"/>
</dbReference>
<feature type="domain" description="Reverse transcriptase Ty1/copia-type" evidence="2">
    <location>
        <begin position="113"/>
        <end position="238"/>
    </location>
</feature>
<accession>A0A9R0HUL4</accession>
<evidence type="ECO:0000259" key="2">
    <source>
        <dbReference type="Pfam" id="PF07727"/>
    </source>
</evidence>
<dbReference type="GeneID" id="110776792"/>
<proteinExistence type="predicted"/>
<keyword evidence="3" id="KW-1185">Reference proteome</keyword>
<evidence type="ECO:0000313" key="4">
    <source>
        <dbReference type="RefSeq" id="XP_021837050.2"/>
    </source>
</evidence>
<reference evidence="3" key="1">
    <citation type="journal article" date="2021" name="Nat. Commun.">
        <title>Genomic analyses provide insights into spinach domestication and the genetic basis of agronomic traits.</title>
        <authorList>
            <person name="Cai X."/>
            <person name="Sun X."/>
            <person name="Xu C."/>
            <person name="Sun H."/>
            <person name="Wang X."/>
            <person name="Ge C."/>
            <person name="Zhang Z."/>
            <person name="Wang Q."/>
            <person name="Fei Z."/>
            <person name="Jiao C."/>
            <person name="Wang Q."/>
        </authorList>
    </citation>
    <scope>NUCLEOTIDE SEQUENCE [LARGE SCALE GENOMIC DNA]</scope>
    <source>
        <strain evidence="3">cv. Varoflay</strain>
    </source>
</reference>
<feature type="region of interest" description="Disordered" evidence="1">
    <location>
        <begin position="1"/>
        <end position="56"/>
    </location>
</feature>
<evidence type="ECO:0000256" key="1">
    <source>
        <dbReference type="SAM" id="MobiDB-lite"/>
    </source>
</evidence>
<feature type="compositionally biased region" description="Acidic residues" evidence="1">
    <location>
        <begin position="9"/>
        <end position="18"/>
    </location>
</feature>
<dbReference type="InterPro" id="IPR013103">
    <property type="entry name" value="RVT_2"/>
</dbReference>
<gene>
    <name evidence="4" type="primary">LOC110776792</name>
</gene>
<protein>
    <recommendedName>
        <fullName evidence="2">Reverse transcriptase Ty1/copia-type domain-containing protein</fullName>
    </recommendedName>
</protein>
<dbReference type="AlphaFoldDB" id="A0A9R0HUL4"/>
<dbReference type="Pfam" id="PF07727">
    <property type="entry name" value="RVT_2"/>
    <property type="match status" value="1"/>
</dbReference>
<sequence length="239" mass="27596">MIATWGEATDSEEDEDQPEEKTANLCLMAKIDGSTQDPSSEEQRTRGSQGTQETKVTEESLNIIVAKFQPKPWKHQSSPPMDLIVNDTERGIQKRSQLRNFCTFHAFLSIIKTNNQKGIGLKWMYMIKLDKHGTIGRNRESLVVKGYNQQEGTNFEETFAPFARLETIRTLIVFVAFTEIKLYQMDVKCVSLNEYLEKDVYVEQPPGSENPEFSNHIYKREKALYGLRQATRSWYENII</sequence>
<organism evidence="3 4">
    <name type="scientific">Spinacia oleracea</name>
    <name type="common">Spinach</name>
    <dbReference type="NCBI Taxonomy" id="3562"/>
    <lineage>
        <taxon>Eukaryota</taxon>
        <taxon>Viridiplantae</taxon>
        <taxon>Streptophyta</taxon>
        <taxon>Embryophyta</taxon>
        <taxon>Tracheophyta</taxon>
        <taxon>Spermatophyta</taxon>
        <taxon>Magnoliopsida</taxon>
        <taxon>eudicotyledons</taxon>
        <taxon>Gunneridae</taxon>
        <taxon>Pentapetalae</taxon>
        <taxon>Caryophyllales</taxon>
        <taxon>Chenopodiaceae</taxon>
        <taxon>Chenopodioideae</taxon>
        <taxon>Anserineae</taxon>
        <taxon>Spinacia</taxon>
    </lineage>
</organism>
<evidence type="ECO:0000313" key="3">
    <source>
        <dbReference type="Proteomes" id="UP000813463"/>
    </source>
</evidence>
<dbReference type="RefSeq" id="XP_021837050.2">
    <property type="nucleotide sequence ID" value="XM_021981358.2"/>
</dbReference>